<dbReference type="GeneID" id="55584100"/>
<accession>A0A4P2VB01</accession>
<keyword evidence="6" id="KW-1185">Reference proteome</keyword>
<protein>
    <recommendedName>
        <fullName evidence="3">Small ribosomal subunit protein eS1</fullName>
    </recommendedName>
</protein>
<organism evidence="5 6">
    <name type="scientific">Conexivisphaera calida</name>
    <dbReference type="NCBI Taxonomy" id="1874277"/>
    <lineage>
        <taxon>Archaea</taxon>
        <taxon>Nitrososphaerota</taxon>
        <taxon>Conexivisphaeria</taxon>
        <taxon>Conexivisphaerales</taxon>
        <taxon>Conexivisphaeraceae</taxon>
        <taxon>Conexivisphaera</taxon>
    </lineage>
</organism>
<sequence>MSAKQKREKVWLTVYAPPYFGGSPIASIPVTRPESAIGRVIEVTLYDLLKLDPSQYVIKLYFQVEKVEEESAYTRYKGHEYTVEYLNSLIRRGTSMVNLIHDYRTKDGLDLRVYAVVFTQYRINTSRKHAIRQIAHEVLQARIPEMTLGQYAQEAVLGKLASEIYNEAKKVTVLRHAGIKKTKLLTKLEDRPPLELPYQIQGESSPPTPQEPVSPEQ</sequence>
<evidence type="ECO:0000256" key="1">
    <source>
        <dbReference type="ARBA" id="ARBA00022980"/>
    </source>
</evidence>
<proteinExistence type="inferred from homology"/>
<dbReference type="NCBIfam" id="NF003142">
    <property type="entry name" value="PRK04057.1"/>
    <property type="match status" value="1"/>
</dbReference>
<feature type="region of interest" description="Disordered" evidence="4">
    <location>
        <begin position="193"/>
        <end position="217"/>
    </location>
</feature>
<evidence type="ECO:0000256" key="3">
    <source>
        <dbReference type="HAMAP-Rule" id="MF_00359"/>
    </source>
</evidence>
<dbReference type="RefSeq" id="WP_174447992.1">
    <property type="nucleotide sequence ID" value="NZ_AP018732.1"/>
</dbReference>
<dbReference type="Pfam" id="PF01015">
    <property type="entry name" value="Ribosomal_S3Ae"/>
    <property type="match status" value="1"/>
</dbReference>
<dbReference type="EMBL" id="AP018732">
    <property type="protein sequence ID" value="BBE41676.1"/>
    <property type="molecule type" value="Genomic_DNA"/>
</dbReference>
<keyword evidence="2 3" id="KW-0687">Ribonucleoprotein</keyword>
<dbReference type="InterPro" id="IPR030838">
    <property type="entry name" value="Ribosomal_eS1_arc"/>
</dbReference>
<evidence type="ECO:0000313" key="6">
    <source>
        <dbReference type="Proteomes" id="UP000509448"/>
    </source>
</evidence>
<dbReference type="GO" id="GO:0003735">
    <property type="term" value="F:structural constituent of ribosome"/>
    <property type="evidence" value="ECO:0007669"/>
    <property type="project" value="InterPro"/>
</dbReference>
<dbReference type="SMART" id="SM01397">
    <property type="entry name" value="Ribosomal_S3Ae"/>
    <property type="match status" value="1"/>
</dbReference>
<evidence type="ECO:0000313" key="5">
    <source>
        <dbReference type="EMBL" id="BBE41676.1"/>
    </source>
</evidence>
<dbReference type="KEGG" id="ccai:NAS2_0283"/>
<dbReference type="GO" id="GO:0006412">
    <property type="term" value="P:translation"/>
    <property type="evidence" value="ECO:0007669"/>
    <property type="project" value="UniProtKB-UniRule"/>
</dbReference>
<evidence type="ECO:0000256" key="4">
    <source>
        <dbReference type="SAM" id="MobiDB-lite"/>
    </source>
</evidence>
<dbReference type="InterPro" id="IPR001593">
    <property type="entry name" value="Ribosomal_eS1"/>
</dbReference>
<dbReference type="Proteomes" id="UP000509448">
    <property type="component" value="Chromosome"/>
</dbReference>
<dbReference type="GO" id="GO:1990904">
    <property type="term" value="C:ribonucleoprotein complex"/>
    <property type="evidence" value="ECO:0007669"/>
    <property type="project" value="UniProtKB-KW"/>
</dbReference>
<keyword evidence="1 3" id="KW-0689">Ribosomal protein</keyword>
<name>A0A4P2VB01_9ARCH</name>
<gene>
    <name evidence="3" type="primary">rps3ae</name>
    <name evidence="5" type="ORF">NAS2_0283</name>
</gene>
<dbReference type="HAMAP" id="MF_00359">
    <property type="entry name" value="Ribosomal_eS1"/>
    <property type="match status" value="1"/>
</dbReference>
<dbReference type="AlphaFoldDB" id="A0A4P2VB01"/>
<feature type="compositionally biased region" description="Pro residues" evidence="4">
    <location>
        <begin position="206"/>
        <end position="217"/>
    </location>
</feature>
<evidence type="ECO:0000256" key="2">
    <source>
        <dbReference type="ARBA" id="ARBA00023274"/>
    </source>
</evidence>
<reference evidence="5 6" key="1">
    <citation type="journal article" date="2019" name="ISME J.">
        <title>Isolation and characterization of a thermophilic sulfur- and iron-reducing thaumarchaeote from a terrestrial acidic hot spring.</title>
        <authorList>
            <person name="Kato S."/>
            <person name="Itoh T."/>
            <person name="Yuki M."/>
            <person name="Nagamori M."/>
            <person name="Ohnishi M."/>
            <person name="Uematsu K."/>
            <person name="Suzuki K."/>
            <person name="Takashina T."/>
            <person name="Ohkuma M."/>
        </authorList>
    </citation>
    <scope>NUCLEOTIDE SEQUENCE [LARGE SCALE GENOMIC DNA]</scope>
    <source>
        <strain evidence="5 6">NAS-02</strain>
    </source>
</reference>
<comment type="similarity">
    <text evidence="3">Belongs to the eukaryotic ribosomal protein eS1 family.</text>
</comment>
<dbReference type="GO" id="GO:0005840">
    <property type="term" value="C:ribosome"/>
    <property type="evidence" value="ECO:0007669"/>
    <property type="project" value="UniProtKB-KW"/>
</dbReference>
<dbReference type="OrthoDB" id="30639at2157"/>